<keyword evidence="6" id="KW-1185">Reference proteome</keyword>
<keyword evidence="2" id="KW-0547">Nucleotide-binding</keyword>
<dbReference type="RefSeq" id="WP_184978906.1">
    <property type="nucleotide sequence ID" value="NZ_BAAALO010000025.1"/>
</dbReference>
<evidence type="ECO:0000313" key="6">
    <source>
        <dbReference type="Proteomes" id="UP000555564"/>
    </source>
</evidence>
<dbReference type="CDD" id="cd03255">
    <property type="entry name" value="ABC_MJ0796_LolCDE_FtsE"/>
    <property type="match status" value="1"/>
</dbReference>
<reference evidence="5 6" key="1">
    <citation type="submission" date="2020-08" db="EMBL/GenBank/DDBJ databases">
        <title>Sequencing the genomes of 1000 actinobacteria strains.</title>
        <authorList>
            <person name="Klenk H.-P."/>
        </authorList>
    </citation>
    <scope>NUCLEOTIDE SEQUENCE [LARGE SCALE GENOMIC DNA]</scope>
    <source>
        <strain evidence="5 6">DSM 44936</strain>
    </source>
</reference>
<dbReference type="GO" id="GO:0005886">
    <property type="term" value="C:plasma membrane"/>
    <property type="evidence" value="ECO:0007669"/>
    <property type="project" value="TreeGrafter"/>
</dbReference>
<sequence>MSSRFPTRPRSRTPVQLHQVTKVYGRSGRAVRALDELSLALPAGTFTAVMGPSGSGKSTLLHCAAGLDAPTSGSVVLADRPLDGLTEDQLTVLRRERAAFVFQSFNLMPTLNVTQNVGLPYVLAGRRPDPHAVMEAIERVGLADRAHHLPAELSGGQQQRVAIARAVAGGAEVLFADEPTGALDTATAGRILALLRSAVDETGQTIMMTTHDPVAASFADTVVFLVDGRIADHMTRPTATQVADRLVGLAARPATGAR</sequence>
<comment type="caution">
    <text evidence="5">The sequence shown here is derived from an EMBL/GenBank/DDBJ whole genome shotgun (WGS) entry which is preliminary data.</text>
</comment>
<proteinExistence type="predicted"/>
<evidence type="ECO:0000256" key="2">
    <source>
        <dbReference type="ARBA" id="ARBA00022741"/>
    </source>
</evidence>
<dbReference type="SMART" id="SM00382">
    <property type="entry name" value="AAA"/>
    <property type="match status" value="1"/>
</dbReference>
<dbReference type="InterPro" id="IPR003439">
    <property type="entry name" value="ABC_transporter-like_ATP-bd"/>
</dbReference>
<accession>A0A7X0IAQ7</accession>
<keyword evidence="1" id="KW-0813">Transport</keyword>
<dbReference type="GO" id="GO:0098796">
    <property type="term" value="C:membrane protein complex"/>
    <property type="evidence" value="ECO:0007669"/>
    <property type="project" value="UniProtKB-ARBA"/>
</dbReference>
<dbReference type="PANTHER" id="PTHR24220">
    <property type="entry name" value="IMPORT ATP-BINDING PROTEIN"/>
    <property type="match status" value="1"/>
</dbReference>
<dbReference type="Pfam" id="PF00005">
    <property type="entry name" value="ABC_tran"/>
    <property type="match status" value="1"/>
</dbReference>
<dbReference type="GO" id="GO:0005524">
    <property type="term" value="F:ATP binding"/>
    <property type="evidence" value="ECO:0007669"/>
    <property type="project" value="UniProtKB-KW"/>
</dbReference>
<keyword evidence="3 5" id="KW-0067">ATP-binding</keyword>
<dbReference type="PROSITE" id="PS00211">
    <property type="entry name" value="ABC_TRANSPORTER_1"/>
    <property type="match status" value="1"/>
</dbReference>
<dbReference type="PROSITE" id="PS50893">
    <property type="entry name" value="ABC_TRANSPORTER_2"/>
    <property type="match status" value="1"/>
</dbReference>
<evidence type="ECO:0000256" key="3">
    <source>
        <dbReference type="ARBA" id="ARBA00022840"/>
    </source>
</evidence>
<organism evidence="5 6">
    <name type="scientific">Sphaerisporangium rubeum</name>
    <dbReference type="NCBI Taxonomy" id="321317"/>
    <lineage>
        <taxon>Bacteria</taxon>
        <taxon>Bacillati</taxon>
        <taxon>Actinomycetota</taxon>
        <taxon>Actinomycetes</taxon>
        <taxon>Streptosporangiales</taxon>
        <taxon>Streptosporangiaceae</taxon>
        <taxon>Sphaerisporangium</taxon>
    </lineage>
</organism>
<dbReference type="InterPro" id="IPR027417">
    <property type="entry name" value="P-loop_NTPase"/>
</dbReference>
<evidence type="ECO:0000259" key="4">
    <source>
        <dbReference type="PROSITE" id="PS50893"/>
    </source>
</evidence>
<evidence type="ECO:0000313" key="5">
    <source>
        <dbReference type="EMBL" id="MBB6471736.1"/>
    </source>
</evidence>
<dbReference type="InterPro" id="IPR017871">
    <property type="entry name" value="ABC_transporter-like_CS"/>
</dbReference>
<dbReference type="SUPFAM" id="SSF52540">
    <property type="entry name" value="P-loop containing nucleoside triphosphate hydrolases"/>
    <property type="match status" value="1"/>
</dbReference>
<dbReference type="Proteomes" id="UP000555564">
    <property type="component" value="Unassembled WGS sequence"/>
</dbReference>
<protein>
    <submittedName>
        <fullName evidence="5">Putative ABC transport system ATP-binding protein</fullName>
    </submittedName>
</protein>
<gene>
    <name evidence="5" type="ORF">BJ992_001167</name>
</gene>
<feature type="domain" description="ABC transporter" evidence="4">
    <location>
        <begin position="15"/>
        <end position="252"/>
    </location>
</feature>
<dbReference type="GO" id="GO:0022857">
    <property type="term" value="F:transmembrane transporter activity"/>
    <property type="evidence" value="ECO:0007669"/>
    <property type="project" value="UniProtKB-ARBA"/>
</dbReference>
<dbReference type="EMBL" id="JACHIU010000001">
    <property type="protein sequence ID" value="MBB6471736.1"/>
    <property type="molecule type" value="Genomic_DNA"/>
</dbReference>
<dbReference type="FunFam" id="3.40.50.300:FF:000032">
    <property type="entry name" value="Export ABC transporter ATP-binding protein"/>
    <property type="match status" value="1"/>
</dbReference>
<dbReference type="InterPro" id="IPR003593">
    <property type="entry name" value="AAA+_ATPase"/>
</dbReference>
<evidence type="ECO:0000256" key="1">
    <source>
        <dbReference type="ARBA" id="ARBA00022448"/>
    </source>
</evidence>
<dbReference type="InterPro" id="IPR015854">
    <property type="entry name" value="ABC_transpr_LolD-like"/>
</dbReference>
<dbReference type="InterPro" id="IPR017911">
    <property type="entry name" value="MacB-like_ATP-bd"/>
</dbReference>
<dbReference type="AlphaFoldDB" id="A0A7X0IAQ7"/>
<dbReference type="GO" id="GO:0016887">
    <property type="term" value="F:ATP hydrolysis activity"/>
    <property type="evidence" value="ECO:0007669"/>
    <property type="project" value="InterPro"/>
</dbReference>
<name>A0A7X0IAQ7_9ACTN</name>
<dbReference type="PANTHER" id="PTHR24220:SF685">
    <property type="entry name" value="ABC TRANSPORTER RELATED"/>
    <property type="match status" value="1"/>
</dbReference>
<dbReference type="Gene3D" id="3.40.50.300">
    <property type="entry name" value="P-loop containing nucleotide triphosphate hydrolases"/>
    <property type="match status" value="1"/>
</dbReference>